<keyword evidence="1" id="KW-0723">Serine/threonine-protein kinase</keyword>
<accession>A0A6A1VJ65</accession>
<name>A0A6A1VJ65_9ROSI</name>
<evidence type="ECO:0000313" key="7">
    <source>
        <dbReference type="Proteomes" id="UP000516437"/>
    </source>
</evidence>
<sequence>MRFTARLQHRNLRVLGYCIEREQKMLIYEYMPNRSLDFDLFGMILFRKRGLSGPVANASAAENVGSNAPSLQVFSFSNIKAATNDFSSENKLGKGGFGPVYEVIFCLPCSIFRLMGLEY</sequence>
<dbReference type="GO" id="GO:0004674">
    <property type="term" value="F:protein serine/threonine kinase activity"/>
    <property type="evidence" value="ECO:0007669"/>
    <property type="project" value="UniProtKB-KW"/>
</dbReference>
<dbReference type="PANTHER" id="PTHR27002:SF851">
    <property type="entry name" value="G-TYPE LECTIN S-RECEPTOR-LIKE SERINE_THREONINE-PROTEIN KINASE SD1-1"/>
    <property type="match status" value="1"/>
</dbReference>
<protein>
    <submittedName>
        <fullName evidence="6">Uncharacterized protein</fullName>
    </submittedName>
</protein>
<evidence type="ECO:0000256" key="5">
    <source>
        <dbReference type="ARBA" id="ARBA00022840"/>
    </source>
</evidence>
<evidence type="ECO:0000313" key="6">
    <source>
        <dbReference type="EMBL" id="KAB1211866.1"/>
    </source>
</evidence>
<comment type="caution">
    <text evidence="6">The sequence shown here is derived from an EMBL/GenBank/DDBJ whole genome shotgun (WGS) entry which is preliminary data.</text>
</comment>
<dbReference type="Gene3D" id="3.30.200.20">
    <property type="entry name" value="Phosphorylase Kinase, domain 1"/>
    <property type="match status" value="2"/>
</dbReference>
<keyword evidence="4" id="KW-0418">Kinase</keyword>
<proteinExistence type="predicted"/>
<evidence type="ECO:0000256" key="3">
    <source>
        <dbReference type="ARBA" id="ARBA00022741"/>
    </source>
</evidence>
<keyword evidence="5" id="KW-0067">ATP-binding</keyword>
<dbReference type="GO" id="GO:0005524">
    <property type="term" value="F:ATP binding"/>
    <property type="evidence" value="ECO:0007669"/>
    <property type="project" value="UniProtKB-KW"/>
</dbReference>
<dbReference type="SUPFAM" id="SSF56112">
    <property type="entry name" value="Protein kinase-like (PK-like)"/>
    <property type="match status" value="2"/>
</dbReference>
<evidence type="ECO:0000256" key="2">
    <source>
        <dbReference type="ARBA" id="ARBA00022679"/>
    </source>
</evidence>
<keyword evidence="2" id="KW-0808">Transferase</keyword>
<dbReference type="Proteomes" id="UP000516437">
    <property type="component" value="Chromosome 5"/>
</dbReference>
<evidence type="ECO:0000256" key="1">
    <source>
        <dbReference type="ARBA" id="ARBA00022527"/>
    </source>
</evidence>
<dbReference type="EMBL" id="RXIC02000023">
    <property type="protein sequence ID" value="KAB1211866.1"/>
    <property type="molecule type" value="Genomic_DNA"/>
</dbReference>
<dbReference type="AlphaFoldDB" id="A0A6A1VJ65"/>
<dbReference type="PANTHER" id="PTHR27002">
    <property type="entry name" value="RECEPTOR-LIKE SERINE/THREONINE-PROTEIN KINASE SD1-8"/>
    <property type="match status" value="1"/>
</dbReference>
<reference evidence="6 7" key="1">
    <citation type="journal article" date="2019" name="Plant Biotechnol. J.">
        <title>The red bayberry genome and genetic basis of sex determination.</title>
        <authorList>
            <person name="Jia H.M."/>
            <person name="Jia H.J."/>
            <person name="Cai Q.L."/>
            <person name="Wang Y."/>
            <person name="Zhao H.B."/>
            <person name="Yang W.F."/>
            <person name="Wang G.Y."/>
            <person name="Li Y.H."/>
            <person name="Zhan D.L."/>
            <person name="Shen Y.T."/>
            <person name="Niu Q.F."/>
            <person name="Chang L."/>
            <person name="Qiu J."/>
            <person name="Zhao L."/>
            <person name="Xie H.B."/>
            <person name="Fu W.Y."/>
            <person name="Jin J."/>
            <person name="Li X.W."/>
            <person name="Jiao Y."/>
            <person name="Zhou C.C."/>
            <person name="Tu T."/>
            <person name="Chai C.Y."/>
            <person name="Gao J.L."/>
            <person name="Fan L.J."/>
            <person name="van de Weg E."/>
            <person name="Wang J.Y."/>
            <person name="Gao Z.S."/>
        </authorList>
    </citation>
    <scope>NUCLEOTIDE SEQUENCE [LARGE SCALE GENOMIC DNA]</scope>
    <source>
        <tissue evidence="6">Leaves</tissue>
    </source>
</reference>
<dbReference type="GO" id="GO:0005886">
    <property type="term" value="C:plasma membrane"/>
    <property type="evidence" value="ECO:0007669"/>
    <property type="project" value="TreeGrafter"/>
</dbReference>
<gene>
    <name evidence="6" type="ORF">CJ030_MR5G004833</name>
</gene>
<organism evidence="6 7">
    <name type="scientific">Morella rubra</name>
    <name type="common">Chinese bayberry</name>
    <dbReference type="NCBI Taxonomy" id="262757"/>
    <lineage>
        <taxon>Eukaryota</taxon>
        <taxon>Viridiplantae</taxon>
        <taxon>Streptophyta</taxon>
        <taxon>Embryophyta</taxon>
        <taxon>Tracheophyta</taxon>
        <taxon>Spermatophyta</taxon>
        <taxon>Magnoliopsida</taxon>
        <taxon>eudicotyledons</taxon>
        <taxon>Gunneridae</taxon>
        <taxon>Pentapetalae</taxon>
        <taxon>rosids</taxon>
        <taxon>fabids</taxon>
        <taxon>Fagales</taxon>
        <taxon>Myricaceae</taxon>
        <taxon>Morella</taxon>
    </lineage>
</organism>
<keyword evidence="7" id="KW-1185">Reference proteome</keyword>
<keyword evidence="3" id="KW-0547">Nucleotide-binding</keyword>
<evidence type="ECO:0000256" key="4">
    <source>
        <dbReference type="ARBA" id="ARBA00022777"/>
    </source>
</evidence>
<dbReference type="InterPro" id="IPR011009">
    <property type="entry name" value="Kinase-like_dom_sf"/>
</dbReference>
<dbReference type="OrthoDB" id="8891264at2759"/>